<sequence>MLAGLACLWVQLVLISAIIGILVYGAIVLTLFYKKKYSHNNYYYCSIIVSIAFLLPIIMIQLYEFKCTSYLEYKITVSIYTLLWAAITLIPIKQHYKTNRL</sequence>
<feature type="transmembrane region" description="Helical" evidence="1">
    <location>
        <begin position="75"/>
        <end position="92"/>
    </location>
</feature>
<feature type="transmembrane region" description="Helical" evidence="1">
    <location>
        <begin position="42"/>
        <end position="63"/>
    </location>
</feature>
<protein>
    <submittedName>
        <fullName evidence="2">Uncharacterized protein</fullName>
    </submittedName>
</protein>
<keyword evidence="1" id="KW-1133">Transmembrane helix</keyword>
<name>A0A3B0YGF6_9ZZZZ</name>
<gene>
    <name evidence="2" type="ORF">MNBD_GAMMA12-3070</name>
</gene>
<keyword evidence="1" id="KW-0472">Membrane</keyword>
<organism evidence="2">
    <name type="scientific">hydrothermal vent metagenome</name>
    <dbReference type="NCBI Taxonomy" id="652676"/>
    <lineage>
        <taxon>unclassified sequences</taxon>
        <taxon>metagenomes</taxon>
        <taxon>ecological metagenomes</taxon>
    </lineage>
</organism>
<feature type="transmembrane region" description="Helical" evidence="1">
    <location>
        <begin position="12"/>
        <end position="33"/>
    </location>
</feature>
<evidence type="ECO:0000313" key="2">
    <source>
        <dbReference type="EMBL" id="VAW74727.1"/>
    </source>
</evidence>
<evidence type="ECO:0000256" key="1">
    <source>
        <dbReference type="SAM" id="Phobius"/>
    </source>
</evidence>
<accession>A0A3B0YGF6</accession>
<dbReference type="AlphaFoldDB" id="A0A3B0YGF6"/>
<proteinExistence type="predicted"/>
<dbReference type="EMBL" id="UOFL01000062">
    <property type="protein sequence ID" value="VAW74727.1"/>
    <property type="molecule type" value="Genomic_DNA"/>
</dbReference>
<keyword evidence="1" id="KW-0812">Transmembrane</keyword>
<reference evidence="2" key="1">
    <citation type="submission" date="2018-06" db="EMBL/GenBank/DDBJ databases">
        <authorList>
            <person name="Zhirakovskaya E."/>
        </authorList>
    </citation>
    <scope>NUCLEOTIDE SEQUENCE</scope>
</reference>